<keyword evidence="2" id="KW-1133">Transmembrane helix</keyword>
<feature type="region of interest" description="Disordered" evidence="1">
    <location>
        <begin position="19"/>
        <end position="39"/>
    </location>
</feature>
<keyword evidence="2" id="KW-0812">Transmembrane</keyword>
<dbReference type="EMBL" id="FOZW01000002">
    <property type="protein sequence ID" value="SFS52260.1"/>
    <property type="molecule type" value="Genomic_DNA"/>
</dbReference>
<dbReference type="Proteomes" id="UP000199392">
    <property type="component" value="Unassembled WGS sequence"/>
</dbReference>
<protein>
    <submittedName>
        <fullName evidence="3">Uncharacterized protein</fullName>
    </submittedName>
</protein>
<gene>
    <name evidence="3" type="ORF">SAMN04488050_10298</name>
</gene>
<organism evidence="3 4">
    <name type="scientific">Alloyangia pacifica</name>
    <dbReference type="NCBI Taxonomy" id="311180"/>
    <lineage>
        <taxon>Bacteria</taxon>
        <taxon>Pseudomonadati</taxon>
        <taxon>Pseudomonadota</taxon>
        <taxon>Alphaproteobacteria</taxon>
        <taxon>Rhodobacterales</taxon>
        <taxon>Roseobacteraceae</taxon>
        <taxon>Alloyangia</taxon>
    </lineage>
</organism>
<proteinExistence type="predicted"/>
<keyword evidence="4" id="KW-1185">Reference proteome</keyword>
<evidence type="ECO:0000313" key="3">
    <source>
        <dbReference type="EMBL" id="SFS52260.1"/>
    </source>
</evidence>
<evidence type="ECO:0000256" key="2">
    <source>
        <dbReference type="SAM" id="Phobius"/>
    </source>
</evidence>
<name>A0A1I6QIX0_9RHOB</name>
<evidence type="ECO:0000256" key="1">
    <source>
        <dbReference type="SAM" id="MobiDB-lite"/>
    </source>
</evidence>
<sequence length="104" mass="11653">MTDTSHTSPDDILAKIRAKRSEHEHRKSAALTPLPPQREYEGQGLSDRLWEDCHDEERWLPEGFWFAFLVLAILATGGALAIWLGLDLLAAAIRSLAMLIEGML</sequence>
<keyword evidence="2" id="KW-0472">Membrane</keyword>
<evidence type="ECO:0000313" key="4">
    <source>
        <dbReference type="Proteomes" id="UP000199392"/>
    </source>
</evidence>
<dbReference type="AlphaFoldDB" id="A0A1I6QIX0"/>
<accession>A0A1I6QIX0</accession>
<dbReference type="RefSeq" id="WP_092419154.1">
    <property type="nucleotide sequence ID" value="NZ_FNCL01000001.1"/>
</dbReference>
<dbReference type="STRING" id="311180.SAMN04488050_10298"/>
<reference evidence="4" key="1">
    <citation type="submission" date="2016-10" db="EMBL/GenBank/DDBJ databases">
        <authorList>
            <person name="Varghese N."/>
            <person name="Submissions S."/>
        </authorList>
    </citation>
    <scope>NUCLEOTIDE SEQUENCE [LARGE SCALE GENOMIC DNA]</scope>
    <source>
        <strain evidence="4">DSM 26894</strain>
    </source>
</reference>
<feature type="transmembrane region" description="Helical" evidence="2">
    <location>
        <begin position="64"/>
        <end position="86"/>
    </location>
</feature>